<gene>
    <name evidence="1" type="ORF">FHS74_004001</name>
</gene>
<sequence length="154" mass="16870">MASSPRPPLSYIEEIYQPYLADPHAEKPRSLDALDLIRPRASPALAGLLDAERACRAHGREICTLDFDVIIAGQDWQLSDFHLLAQPAGRTATVTARFVNAGTPCVVVYPFVLSDGRWVIDDVVIQRNEVVAPDHPWSLKATLEGAYGGAPKRP</sequence>
<dbReference type="EMBL" id="JACIIZ010000012">
    <property type="protein sequence ID" value="MBB6253432.1"/>
    <property type="molecule type" value="Genomic_DNA"/>
</dbReference>
<organism evidence="1 2">
    <name type="scientific">Nitrospirillum iridis</name>
    <dbReference type="NCBI Taxonomy" id="765888"/>
    <lineage>
        <taxon>Bacteria</taxon>
        <taxon>Pseudomonadati</taxon>
        <taxon>Pseudomonadota</taxon>
        <taxon>Alphaproteobacteria</taxon>
        <taxon>Rhodospirillales</taxon>
        <taxon>Azospirillaceae</taxon>
        <taxon>Nitrospirillum</taxon>
    </lineage>
</organism>
<accession>A0A7X0B0B4</accession>
<proteinExistence type="predicted"/>
<evidence type="ECO:0000313" key="2">
    <source>
        <dbReference type="Proteomes" id="UP000539175"/>
    </source>
</evidence>
<comment type="caution">
    <text evidence="1">The sequence shown here is derived from an EMBL/GenBank/DDBJ whole genome shotgun (WGS) entry which is preliminary data.</text>
</comment>
<dbReference type="AlphaFoldDB" id="A0A7X0B0B4"/>
<reference evidence="1 2" key="1">
    <citation type="submission" date="2020-08" db="EMBL/GenBank/DDBJ databases">
        <title>Genomic Encyclopedia of Type Strains, Phase IV (KMG-IV): sequencing the most valuable type-strain genomes for metagenomic binning, comparative biology and taxonomic classification.</title>
        <authorList>
            <person name="Goeker M."/>
        </authorList>
    </citation>
    <scope>NUCLEOTIDE SEQUENCE [LARGE SCALE GENOMIC DNA]</scope>
    <source>
        <strain evidence="1 2">DSM 22198</strain>
    </source>
</reference>
<evidence type="ECO:0008006" key="3">
    <source>
        <dbReference type="Google" id="ProtNLM"/>
    </source>
</evidence>
<dbReference type="RefSeq" id="WP_184803939.1">
    <property type="nucleotide sequence ID" value="NZ_JACIIZ010000012.1"/>
</dbReference>
<keyword evidence="2" id="KW-1185">Reference proteome</keyword>
<evidence type="ECO:0000313" key="1">
    <source>
        <dbReference type="EMBL" id="MBB6253432.1"/>
    </source>
</evidence>
<name>A0A7X0B0B4_9PROT</name>
<dbReference type="Proteomes" id="UP000539175">
    <property type="component" value="Unassembled WGS sequence"/>
</dbReference>
<protein>
    <recommendedName>
        <fullName evidence="3">DUF3828 domain-containing protein</fullName>
    </recommendedName>
</protein>